<dbReference type="RefSeq" id="WP_058572839.1">
    <property type="nucleotide sequence ID" value="NZ_LOPV01000378.1"/>
</dbReference>
<proteinExistence type="inferred from homology"/>
<dbReference type="PANTHER" id="PTHR11938:SF133">
    <property type="entry name" value="GLUTAMATE SYNTHASE (NADH)"/>
    <property type="match status" value="1"/>
</dbReference>
<dbReference type="InterPro" id="IPR029055">
    <property type="entry name" value="Ntn_hydrolases_N"/>
</dbReference>
<dbReference type="Gene3D" id="2.160.20.60">
    <property type="entry name" value="Glutamate synthase, alpha subunit, C-terminal domain"/>
    <property type="match status" value="1"/>
</dbReference>
<dbReference type="FunFam" id="3.20.20.70:FF:000031">
    <property type="entry name" value="Glutamate synthase 1 [NADH]"/>
    <property type="match status" value="1"/>
</dbReference>
<evidence type="ECO:0000256" key="17">
    <source>
        <dbReference type="SAM" id="MobiDB-lite"/>
    </source>
</evidence>
<dbReference type="NCBIfam" id="NF008730">
    <property type="entry name" value="PRK11750.1"/>
    <property type="match status" value="1"/>
</dbReference>
<keyword evidence="10" id="KW-0315">Glutamine amidotransferase</keyword>
<dbReference type="SUPFAM" id="SSF69336">
    <property type="entry name" value="Alpha subunit of glutamate synthase, C-terminal domain"/>
    <property type="match status" value="1"/>
</dbReference>
<dbReference type="FunFam" id="3.60.20.10:FF:000001">
    <property type="entry name" value="Glutamate synthase, large subunit"/>
    <property type="match status" value="1"/>
</dbReference>
<keyword evidence="7" id="KW-0288">FMN</keyword>
<dbReference type="InterPro" id="IPR006982">
    <property type="entry name" value="Glu_synth_centr_N"/>
</dbReference>
<feature type="region of interest" description="Disordered" evidence="17">
    <location>
        <begin position="892"/>
        <end position="913"/>
    </location>
</feature>
<dbReference type="GO" id="GO:0006537">
    <property type="term" value="P:glutamate biosynthetic process"/>
    <property type="evidence" value="ECO:0007669"/>
    <property type="project" value="UniProtKB-KW"/>
</dbReference>
<keyword evidence="11" id="KW-0560">Oxidoreductase</keyword>
<dbReference type="GO" id="GO:0051538">
    <property type="term" value="F:3 iron, 4 sulfur cluster binding"/>
    <property type="evidence" value="ECO:0007669"/>
    <property type="project" value="UniProtKB-KW"/>
</dbReference>
<dbReference type="SUPFAM" id="SSF56235">
    <property type="entry name" value="N-terminal nucleophile aminohydrolases (Ntn hydrolases)"/>
    <property type="match status" value="1"/>
</dbReference>
<organism evidence="19 20">
    <name type="scientific">Haloferax profundi</name>
    <dbReference type="NCBI Taxonomy" id="1544718"/>
    <lineage>
        <taxon>Archaea</taxon>
        <taxon>Methanobacteriati</taxon>
        <taxon>Methanobacteriota</taxon>
        <taxon>Stenosarchaea group</taxon>
        <taxon>Halobacteria</taxon>
        <taxon>Halobacteriales</taxon>
        <taxon>Haloferacaceae</taxon>
        <taxon>Haloferax</taxon>
    </lineage>
</organism>
<evidence type="ECO:0000256" key="14">
    <source>
        <dbReference type="ARBA" id="ARBA00023164"/>
    </source>
</evidence>
<keyword evidence="6" id="KW-0285">Flavoprotein</keyword>
<evidence type="ECO:0000256" key="3">
    <source>
        <dbReference type="ARBA" id="ARBA00001974"/>
    </source>
</evidence>
<evidence type="ECO:0000256" key="5">
    <source>
        <dbReference type="ARBA" id="ARBA00022605"/>
    </source>
</evidence>
<feature type="domain" description="Glutamine amidotransferase type-2" evidence="18">
    <location>
        <begin position="25"/>
        <end position="418"/>
    </location>
</feature>
<keyword evidence="8" id="KW-0479">Metal-binding</keyword>
<dbReference type="FunFam" id="2.160.20.60:FF:000001">
    <property type="entry name" value="Glutamate synthase, large subunit"/>
    <property type="match status" value="1"/>
</dbReference>
<evidence type="ECO:0000256" key="2">
    <source>
        <dbReference type="ARBA" id="ARBA00001927"/>
    </source>
</evidence>
<dbReference type="InterPro" id="IPR002932">
    <property type="entry name" value="Glu_synthdom"/>
</dbReference>
<keyword evidence="15" id="KW-0003">3Fe-4S</keyword>
<evidence type="ECO:0000256" key="15">
    <source>
        <dbReference type="ARBA" id="ARBA00023291"/>
    </source>
</evidence>
<evidence type="ECO:0000313" key="19">
    <source>
        <dbReference type="EMBL" id="KTG21939.1"/>
    </source>
</evidence>
<dbReference type="PANTHER" id="PTHR11938">
    <property type="entry name" value="FAD NADPH DEHYDROGENASE/OXIDOREDUCTASE"/>
    <property type="match status" value="1"/>
</dbReference>
<dbReference type="CDD" id="cd02808">
    <property type="entry name" value="GltS_FMN"/>
    <property type="match status" value="1"/>
</dbReference>
<dbReference type="InterPro" id="IPR050711">
    <property type="entry name" value="ET-N_metabolism_enzyme"/>
</dbReference>
<keyword evidence="20" id="KW-1185">Reference proteome</keyword>
<dbReference type="Proteomes" id="UP000053157">
    <property type="component" value="Unassembled WGS sequence"/>
</dbReference>
<evidence type="ECO:0000256" key="10">
    <source>
        <dbReference type="ARBA" id="ARBA00022962"/>
    </source>
</evidence>
<dbReference type="InterPro" id="IPR013785">
    <property type="entry name" value="Aldolase_TIM"/>
</dbReference>
<evidence type="ECO:0000256" key="16">
    <source>
        <dbReference type="ARBA" id="ARBA00029440"/>
    </source>
</evidence>
<comment type="cofactor">
    <cofactor evidence="1">
        <name>FMN</name>
        <dbReference type="ChEBI" id="CHEBI:58210"/>
    </cofactor>
</comment>
<evidence type="ECO:0000256" key="13">
    <source>
        <dbReference type="ARBA" id="ARBA00023014"/>
    </source>
</evidence>
<keyword evidence="14" id="KW-0314">Glutamate biosynthesis</keyword>
<evidence type="ECO:0000256" key="9">
    <source>
        <dbReference type="ARBA" id="ARBA00022827"/>
    </source>
</evidence>
<dbReference type="Pfam" id="PF04898">
    <property type="entry name" value="Glu_syn_central"/>
    <property type="match status" value="1"/>
</dbReference>
<dbReference type="InterPro" id="IPR017932">
    <property type="entry name" value="GATase_2_dom"/>
</dbReference>
<name>A0A0W1S7Z4_9EURY</name>
<evidence type="ECO:0000256" key="12">
    <source>
        <dbReference type="ARBA" id="ARBA00023004"/>
    </source>
</evidence>
<dbReference type="InterPro" id="IPR036485">
    <property type="entry name" value="Glu_synth_asu_C_sf"/>
</dbReference>
<dbReference type="CDD" id="cd00713">
    <property type="entry name" value="GltS"/>
    <property type="match status" value="1"/>
</dbReference>
<evidence type="ECO:0000256" key="11">
    <source>
        <dbReference type="ARBA" id="ARBA00023002"/>
    </source>
</evidence>
<dbReference type="CDD" id="cd00982">
    <property type="entry name" value="gltB_C"/>
    <property type="match status" value="1"/>
</dbReference>
<dbReference type="Gene3D" id="3.60.20.10">
    <property type="entry name" value="Glutamine Phosphoribosylpyrophosphate, subunit 1, domain 1"/>
    <property type="match status" value="1"/>
</dbReference>
<comment type="cofactor">
    <cofactor evidence="3">
        <name>FAD</name>
        <dbReference type="ChEBI" id="CHEBI:57692"/>
    </cofactor>
</comment>
<keyword evidence="13" id="KW-0411">Iron-sulfur</keyword>
<dbReference type="PROSITE" id="PS51278">
    <property type="entry name" value="GATASE_TYPE_2"/>
    <property type="match status" value="1"/>
</dbReference>
<evidence type="ECO:0000256" key="1">
    <source>
        <dbReference type="ARBA" id="ARBA00001917"/>
    </source>
</evidence>
<dbReference type="EMBL" id="LOPV01000378">
    <property type="protein sequence ID" value="KTG21939.1"/>
    <property type="molecule type" value="Genomic_DNA"/>
</dbReference>
<protein>
    <submittedName>
        <fullName evidence="19">Glutamate synthase subunit alpha</fullName>
    </submittedName>
</protein>
<keyword evidence="12" id="KW-0408">Iron</keyword>
<dbReference type="GO" id="GO:0015930">
    <property type="term" value="F:glutamate synthase activity"/>
    <property type="evidence" value="ECO:0007669"/>
    <property type="project" value="InterPro"/>
</dbReference>
<evidence type="ECO:0000256" key="8">
    <source>
        <dbReference type="ARBA" id="ARBA00022723"/>
    </source>
</evidence>
<comment type="cofactor">
    <cofactor evidence="2">
        <name>[3Fe-4S] cluster</name>
        <dbReference type="ChEBI" id="CHEBI:21137"/>
    </cofactor>
</comment>
<gene>
    <name evidence="19" type="ORF">AUR66_01950</name>
</gene>
<comment type="caution">
    <text evidence="19">The sequence shown here is derived from an EMBL/GenBank/DDBJ whole genome shotgun (WGS) entry which is preliminary data.</text>
</comment>
<feature type="region of interest" description="Disordered" evidence="17">
    <location>
        <begin position="1"/>
        <end position="21"/>
    </location>
</feature>
<dbReference type="Pfam" id="PF00310">
    <property type="entry name" value="GATase_2"/>
    <property type="match status" value="1"/>
</dbReference>
<comment type="similarity">
    <text evidence="4">Belongs to the glutamate synthase family.</text>
</comment>
<dbReference type="SUPFAM" id="SSF51395">
    <property type="entry name" value="FMN-linked oxidoreductases"/>
    <property type="match status" value="1"/>
</dbReference>
<comment type="pathway">
    <text evidence="16">Amino-acid biosynthesis.</text>
</comment>
<dbReference type="GO" id="GO:0019676">
    <property type="term" value="P:ammonia assimilation cycle"/>
    <property type="evidence" value="ECO:0007669"/>
    <property type="project" value="TreeGrafter"/>
</dbReference>
<sequence>MTKPHIDAPSARCGLADPTDERSNCGVGAVVDLENGSSHRVVADSLELLENLEHRGTTGAEENTGDGAGILFQRPDAFFDAVVDGDLPDLYAVGSVFMPTDEEVRERVSAVVEDSLEEHGLDVFHWRDVPTDNSGLGATALESEPDVWQMLVEPADEMDEDAFDRALYVGRRAAEKAVANLTLDGVGRFYVCSLDRKTLVYKGLLTAEQLPQYYPDLADERFETELALVHARFSTNTLGAWHLAHPYRQVIHNGEINTIRGNVNWMRARETDLQNAAFGDDIETLKPITKADQSDTASVDNVVELLLKSGRELPHVLRMLIPEAYRNDDAMDQSRRDWYDFHASLVEPWDGPALVAATDGDRIAAVLDRNGLRPCRYEVTTDGRLIVASEVGALDTDPAELESRGRLRPGEIFMADPEEGRVIPDAEVFDSLTDDKYGEWVEEQQRHLDDIADHTDTNARGNVKQLRATQAAFGYTHDQLNHMIEPMARDGKDPVGSMGDDTPLSVLSEFNRPLFTYFKQLFAQVSNPPIDYIREKLVTSLESRLGFQRNLLDESEDHARQLVLDSPVLTDAQTAAIKDMDGDMTSTVVDITYERGEDLRDAIESVRDAAAEAIEDGADIVVLSDRNVGPDRVAIPSLLATGAVHHSLVRNGLRNRAGLVVESGDPREVHHLATLVGYGAGAVNPYLAYQTIGDIVAGPDGADEGAAIEAYIGALEDGLLKTMAKMGISTVESYRGAQIFEAVGLSSDFVAEYFEGTEIRTEGIGLDVIEGDLLTRHTAAFGADPKLERQGEYENRSSGIHHGWNPQTVGTLQQAVRAGDYEKYKEFAGLVNDQSEDLLTLRGLLEFDPDREPVDIDDVEPVESIVKRFSTAAMSLGSLSPEAHENNSIAMNRIGGKSNSGEGGEPPERFGTEKECNVKQVASGRFGVTSHYLSSADEIQIKMAQGSKPGEGGHLPGKKVNEMIAHVRYATPGVGLISPPPLHDIYSIEDLKQLIFDLKSANPDADINVKLVSEAGIGTIAAGVSKAKADVVHISGYDGGTGASPKTSIKNAGLPWELGLAEANQMLRATGLRSRIRVSVDGGMKTGRDVAVAALLGGEEYVFGTASLVTSGCVMARQCHENTCPVGVATQDENLRRRFPGQPDHVINYMTFIAQELREIMAELGFTSLDEMIGRPSLLRQIESDHEKAKHLDLSAVLAEPESGARRKTEDQVHADVDTHVDHKLIDEASSAIDDGEPVVIRRELSNVDRAVGAMLSNRISNTHGGAGLSDDTIRCEFSGIAGQTFGGFLAKGVTMRLTGAANDYVGKGLSGGRVIVQTPAEANYAADENILIGNVALYGATQGECYVNGLAGERFGVRNSGVQAVVEGVGDHGCEYMTGGVVAVLGETGRNFAAGMSGGVAYVYDPDDEFAAKTNTGMVTLEDHLDQSDEKMLTRLVENHHAYTDSDRAAALLDDWQNALDDFVKVMPDAYAEVIAEDAQQDVRSELPPKAGAIVDTAADRVGAATSDD</sequence>
<evidence type="ECO:0000259" key="18">
    <source>
        <dbReference type="PROSITE" id="PS51278"/>
    </source>
</evidence>
<dbReference type="OrthoDB" id="211693at2157"/>
<dbReference type="Pfam" id="PF01493">
    <property type="entry name" value="GXGXG"/>
    <property type="match status" value="1"/>
</dbReference>
<dbReference type="InterPro" id="IPR002489">
    <property type="entry name" value="Glu_synth_asu_C"/>
</dbReference>
<dbReference type="Pfam" id="PF01645">
    <property type="entry name" value="Glu_synthase"/>
    <property type="match status" value="1"/>
</dbReference>
<keyword evidence="5" id="KW-0028">Amino-acid biosynthesis</keyword>
<keyword evidence="9" id="KW-0274">FAD</keyword>
<evidence type="ECO:0000256" key="6">
    <source>
        <dbReference type="ARBA" id="ARBA00022630"/>
    </source>
</evidence>
<accession>A0A0W1S7Z4</accession>
<dbReference type="GO" id="GO:0046872">
    <property type="term" value="F:metal ion binding"/>
    <property type="evidence" value="ECO:0007669"/>
    <property type="project" value="UniProtKB-KW"/>
</dbReference>
<reference evidence="19 20" key="1">
    <citation type="submission" date="2015-12" db="EMBL/GenBank/DDBJ databases">
        <title>Haloferax profundi sp. nov. isolated from the Discovery deep brine-seawater interface in the Red Sea.</title>
        <authorList>
            <person name="Zhang G."/>
            <person name="Stingl U."/>
            <person name="Rashid M."/>
        </authorList>
    </citation>
    <scope>NUCLEOTIDE SEQUENCE [LARGE SCALE GENOMIC DNA]</scope>
    <source>
        <strain evidence="19 20">SB29</strain>
    </source>
</reference>
<dbReference type="Gene3D" id="3.20.20.70">
    <property type="entry name" value="Aldolase class I"/>
    <property type="match status" value="2"/>
</dbReference>
<evidence type="ECO:0000256" key="7">
    <source>
        <dbReference type="ARBA" id="ARBA00022643"/>
    </source>
</evidence>
<evidence type="ECO:0000313" key="20">
    <source>
        <dbReference type="Proteomes" id="UP000053157"/>
    </source>
</evidence>
<evidence type="ECO:0000256" key="4">
    <source>
        <dbReference type="ARBA" id="ARBA00009716"/>
    </source>
</evidence>